<dbReference type="Gene3D" id="3.40.190.10">
    <property type="entry name" value="Periplasmic binding protein-like II"/>
    <property type="match status" value="2"/>
</dbReference>
<organism evidence="2">
    <name type="scientific">human gut metagenome</name>
    <dbReference type="NCBI Taxonomy" id="408170"/>
    <lineage>
        <taxon>unclassified sequences</taxon>
        <taxon>metagenomes</taxon>
        <taxon>organismal metagenomes</taxon>
    </lineage>
</organism>
<dbReference type="Pfam" id="PF00497">
    <property type="entry name" value="SBP_bac_3"/>
    <property type="match status" value="1"/>
</dbReference>
<dbReference type="EMBL" id="AZMM01010780">
    <property type="protein sequence ID" value="ETJ34806.1"/>
    <property type="molecule type" value="Genomic_DNA"/>
</dbReference>
<dbReference type="SUPFAM" id="SSF53850">
    <property type="entry name" value="Periplasmic binding protein-like II"/>
    <property type="match status" value="1"/>
</dbReference>
<proteinExistence type="predicted"/>
<comment type="caution">
    <text evidence="2">The sequence shown here is derived from an EMBL/GenBank/DDBJ whole genome shotgun (WGS) entry which is preliminary data.</text>
</comment>
<gene>
    <name evidence="2" type="ORF">Q604_UNBC10780G0001</name>
</gene>
<sequence>KFETTEWSGIFAGLDSDRYKMAVNNISYTKERAGKYLYAAPTAKNPNVLVVKKDDPSIKSLDDIGGKS</sequence>
<protein>
    <submittedName>
        <fullName evidence="2">Bacterial extracellular solute-binding protein, family 3</fullName>
    </submittedName>
</protein>
<dbReference type="InterPro" id="IPR001638">
    <property type="entry name" value="Solute-binding_3/MltF_N"/>
</dbReference>
<feature type="non-terminal residue" evidence="2">
    <location>
        <position position="1"/>
    </location>
</feature>
<feature type="non-terminal residue" evidence="2">
    <location>
        <position position="68"/>
    </location>
</feature>
<feature type="domain" description="Solute-binding protein family 3/N-terminal" evidence="1">
    <location>
        <begin position="1"/>
        <end position="57"/>
    </location>
</feature>
<evidence type="ECO:0000313" key="2">
    <source>
        <dbReference type="EMBL" id="ETJ34806.1"/>
    </source>
</evidence>
<reference evidence="2" key="1">
    <citation type="submission" date="2013-12" db="EMBL/GenBank/DDBJ databases">
        <title>A Varibaculum cambriense genome reconstructed from a premature infant gut community with otherwise low bacterial novelty that shifts toward anaerobic metabolism during the third week of life.</title>
        <authorList>
            <person name="Brown C.T."/>
            <person name="Sharon I."/>
            <person name="Thomas B.C."/>
            <person name="Castelle C.J."/>
            <person name="Morowitz M.J."/>
            <person name="Banfield J.F."/>
        </authorList>
    </citation>
    <scope>NUCLEOTIDE SEQUENCE</scope>
</reference>
<name>W1XXF1_9ZZZZ</name>
<dbReference type="AlphaFoldDB" id="W1XXF1"/>
<evidence type="ECO:0000259" key="1">
    <source>
        <dbReference type="Pfam" id="PF00497"/>
    </source>
</evidence>
<accession>W1XXF1</accession>